<organism evidence="7 8">
    <name type="scientific">Alkaliphilus pronyensis</name>
    <dbReference type="NCBI Taxonomy" id="1482732"/>
    <lineage>
        <taxon>Bacteria</taxon>
        <taxon>Bacillati</taxon>
        <taxon>Bacillota</taxon>
        <taxon>Clostridia</taxon>
        <taxon>Peptostreptococcales</taxon>
        <taxon>Natronincolaceae</taxon>
        <taxon>Alkaliphilus</taxon>
    </lineage>
</organism>
<dbReference type="SMART" id="SM00304">
    <property type="entry name" value="HAMP"/>
    <property type="match status" value="2"/>
</dbReference>
<sequence length="674" mass="74018">MQLKFKTKLFLLVFVLIVATSGWLTYQNLESTEEMFKEEMKEIGFTLAASVDDKIKTAKKFEKVLDDLMAERILQACEAIDLLDIESMSNEQLIDLAPKLKVDGGIYVIGPDRKIIYSDVVDYVGWEYKAGHAMDPVFNGKQKTYMEQIRGDLISGEMNKYGGIALSTDGYYVQIGVKAKSIMELQRDFSLDNLLAEIEAHNDVIYALMLDTQGIAYAGTESMLSDEPCTVEVTVNATQKGIAGAAYWEDEGIRAYDVQIPYFEGEELKGSICVGITLDRMDEMLAKNASSSFTITAITCIISIIIMIFAISLLLKPLNKLSLQLSDISKGDFTIEQDPKLLKQKDELGLIANSVQAMRKELSTLVTALKKDAKGVEDGAHQLHKIMNETSRAIEENARAVEALAISASDQSNETDKVARSVEMLGEKVDQGQASIKNVNQRVLSVNNLSTDGETIVTDLAKVTKESIGRTDAVSEGIKKVEETVNNMSEFMGRIRSISEQTNLLALNASIEAARAGEAGRGFAVVANEIRKLAEETNQTTAEVETIIEEITTKTKSAAEDISAIGEVTSQQRETLQKTLDIFGRIQDSIVELVEAMDVVIEVNEAVGENKDTIKGAIGVLAELTENLSATFEEISASTEEQTASVEEINALTETNKNVAKKLADRVNHFKTIE</sequence>
<feature type="domain" description="HAMP" evidence="6">
    <location>
        <begin position="312"/>
        <end position="367"/>
    </location>
</feature>
<name>A0A6I0F168_9FIRM</name>
<evidence type="ECO:0000313" key="8">
    <source>
        <dbReference type="Proteomes" id="UP000432715"/>
    </source>
</evidence>
<comment type="similarity">
    <text evidence="2">Belongs to the methyl-accepting chemotaxis (MCP) protein family.</text>
</comment>
<dbReference type="GO" id="GO:0016020">
    <property type="term" value="C:membrane"/>
    <property type="evidence" value="ECO:0007669"/>
    <property type="project" value="InterPro"/>
</dbReference>
<dbReference type="GO" id="GO:0007165">
    <property type="term" value="P:signal transduction"/>
    <property type="evidence" value="ECO:0007669"/>
    <property type="project" value="UniProtKB-KW"/>
</dbReference>
<dbReference type="EMBL" id="WBZC01000013">
    <property type="protein sequence ID" value="KAB3536078.1"/>
    <property type="molecule type" value="Genomic_DNA"/>
</dbReference>
<evidence type="ECO:0000259" key="5">
    <source>
        <dbReference type="PROSITE" id="PS50111"/>
    </source>
</evidence>
<keyword evidence="4" id="KW-0472">Membrane</keyword>
<dbReference type="Proteomes" id="UP000432715">
    <property type="component" value="Unassembled WGS sequence"/>
</dbReference>
<keyword evidence="4" id="KW-1133">Transmembrane helix</keyword>
<evidence type="ECO:0000256" key="2">
    <source>
        <dbReference type="ARBA" id="ARBA00029447"/>
    </source>
</evidence>
<keyword evidence="1 3" id="KW-0807">Transducer</keyword>
<dbReference type="RefSeq" id="WP_151860457.1">
    <property type="nucleotide sequence ID" value="NZ_WBZC01000013.1"/>
</dbReference>
<dbReference type="Pfam" id="PF00015">
    <property type="entry name" value="MCPsignal"/>
    <property type="match status" value="1"/>
</dbReference>
<dbReference type="InterPro" id="IPR004089">
    <property type="entry name" value="MCPsignal_dom"/>
</dbReference>
<evidence type="ECO:0000259" key="6">
    <source>
        <dbReference type="PROSITE" id="PS50885"/>
    </source>
</evidence>
<dbReference type="PANTHER" id="PTHR32089:SF112">
    <property type="entry name" value="LYSOZYME-LIKE PROTEIN-RELATED"/>
    <property type="match status" value="1"/>
</dbReference>
<comment type="caution">
    <text evidence="7">The sequence shown here is derived from an EMBL/GenBank/DDBJ whole genome shotgun (WGS) entry which is preliminary data.</text>
</comment>
<dbReference type="AlphaFoldDB" id="A0A6I0F168"/>
<dbReference type="PANTHER" id="PTHR32089">
    <property type="entry name" value="METHYL-ACCEPTING CHEMOTAXIS PROTEIN MCPB"/>
    <property type="match status" value="1"/>
</dbReference>
<protein>
    <submittedName>
        <fullName evidence="7">Methyl-accepting chemotaxis protein</fullName>
    </submittedName>
</protein>
<evidence type="ECO:0000256" key="4">
    <source>
        <dbReference type="SAM" id="Phobius"/>
    </source>
</evidence>
<gene>
    <name evidence="7" type="ORF">F8154_04785</name>
</gene>
<dbReference type="PROSITE" id="PS50885">
    <property type="entry name" value="HAMP"/>
    <property type="match status" value="1"/>
</dbReference>
<dbReference type="Gene3D" id="1.10.287.950">
    <property type="entry name" value="Methyl-accepting chemotaxis protein"/>
    <property type="match status" value="1"/>
</dbReference>
<keyword evidence="4" id="KW-0812">Transmembrane</keyword>
<dbReference type="SMART" id="SM00283">
    <property type="entry name" value="MA"/>
    <property type="match status" value="1"/>
</dbReference>
<dbReference type="CDD" id="cd06225">
    <property type="entry name" value="HAMP"/>
    <property type="match status" value="1"/>
</dbReference>
<reference evidence="7 8" key="1">
    <citation type="submission" date="2019-10" db="EMBL/GenBank/DDBJ databases">
        <title>Alkaliphilus serpentinus sp. nov. and Alkaliphilus pronyensis sp. nov., two novel anaerobic alkaliphilic species isolated from the serpentinized-hosted hydrothermal field of the Prony Bay (New Caledonia).</title>
        <authorList>
            <person name="Postec A."/>
        </authorList>
    </citation>
    <scope>NUCLEOTIDE SEQUENCE [LARGE SCALE GENOMIC DNA]</scope>
    <source>
        <strain evidence="7 8">LacV</strain>
    </source>
</reference>
<feature type="transmembrane region" description="Helical" evidence="4">
    <location>
        <begin position="293"/>
        <end position="315"/>
    </location>
</feature>
<evidence type="ECO:0000256" key="3">
    <source>
        <dbReference type="PROSITE-ProRule" id="PRU00284"/>
    </source>
</evidence>
<feature type="domain" description="Methyl-accepting transducer" evidence="5">
    <location>
        <begin position="386"/>
        <end position="650"/>
    </location>
</feature>
<dbReference type="SUPFAM" id="SSF58104">
    <property type="entry name" value="Methyl-accepting chemotaxis protein (MCP) signaling domain"/>
    <property type="match status" value="1"/>
</dbReference>
<evidence type="ECO:0000256" key="1">
    <source>
        <dbReference type="ARBA" id="ARBA00023224"/>
    </source>
</evidence>
<evidence type="ECO:0000313" key="7">
    <source>
        <dbReference type="EMBL" id="KAB3536078.1"/>
    </source>
</evidence>
<dbReference type="OrthoDB" id="369336at2"/>
<dbReference type="Pfam" id="PF00672">
    <property type="entry name" value="HAMP"/>
    <property type="match status" value="1"/>
</dbReference>
<dbReference type="InterPro" id="IPR003660">
    <property type="entry name" value="HAMP_dom"/>
</dbReference>
<dbReference type="PROSITE" id="PS50111">
    <property type="entry name" value="CHEMOTAXIS_TRANSDUC_2"/>
    <property type="match status" value="1"/>
</dbReference>
<accession>A0A6I0F168</accession>
<proteinExistence type="inferred from homology"/>
<keyword evidence="8" id="KW-1185">Reference proteome</keyword>